<proteinExistence type="predicted"/>
<dbReference type="AlphaFoldDB" id="A0A1E7EUY2"/>
<name>A0A1E7EUY2_9STRA</name>
<dbReference type="Proteomes" id="UP000095751">
    <property type="component" value="Unassembled WGS sequence"/>
</dbReference>
<organism evidence="3 4">
    <name type="scientific">Fragilariopsis cylindrus CCMP1102</name>
    <dbReference type="NCBI Taxonomy" id="635003"/>
    <lineage>
        <taxon>Eukaryota</taxon>
        <taxon>Sar</taxon>
        <taxon>Stramenopiles</taxon>
        <taxon>Ochrophyta</taxon>
        <taxon>Bacillariophyta</taxon>
        <taxon>Bacillariophyceae</taxon>
        <taxon>Bacillariophycidae</taxon>
        <taxon>Bacillariales</taxon>
        <taxon>Bacillariaceae</taxon>
        <taxon>Fragilariopsis</taxon>
    </lineage>
</organism>
<feature type="compositionally biased region" description="Low complexity" evidence="1">
    <location>
        <begin position="67"/>
        <end position="77"/>
    </location>
</feature>
<protein>
    <submittedName>
        <fullName evidence="3">Uncharacterized protein</fullName>
    </submittedName>
</protein>
<keyword evidence="2" id="KW-1133">Transmembrane helix</keyword>
<keyword evidence="2" id="KW-0812">Transmembrane</keyword>
<dbReference type="KEGG" id="fcy:FRACYDRAFT_271512"/>
<accession>A0A1E7EUY2</accession>
<evidence type="ECO:0000256" key="1">
    <source>
        <dbReference type="SAM" id="MobiDB-lite"/>
    </source>
</evidence>
<dbReference type="InParanoid" id="A0A1E7EUY2"/>
<evidence type="ECO:0000313" key="4">
    <source>
        <dbReference type="Proteomes" id="UP000095751"/>
    </source>
</evidence>
<feature type="transmembrane region" description="Helical" evidence="2">
    <location>
        <begin position="12"/>
        <end position="31"/>
    </location>
</feature>
<feature type="region of interest" description="Disordered" evidence="1">
    <location>
        <begin position="55"/>
        <end position="77"/>
    </location>
</feature>
<reference evidence="3 4" key="1">
    <citation type="submission" date="2016-09" db="EMBL/GenBank/DDBJ databases">
        <title>Extensive genetic diversity and differential bi-allelic expression allows diatom success in the polar Southern Ocean.</title>
        <authorList>
            <consortium name="DOE Joint Genome Institute"/>
            <person name="Mock T."/>
            <person name="Otillar R.P."/>
            <person name="Strauss J."/>
            <person name="Dupont C."/>
            <person name="Frickenhaus S."/>
            <person name="Maumus F."/>
            <person name="Mcmullan M."/>
            <person name="Sanges R."/>
            <person name="Schmutz J."/>
            <person name="Toseland A."/>
            <person name="Valas R."/>
            <person name="Veluchamy A."/>
            <person name="Ward B.J."/>
            <person name="Allen A."/>
            <person name="Barry K."/>
            <person name="Falciatore A."/>
            <person name="Ferrante M."/>
            <person name="Fortunato A.E."/>
            <person name="Gloeckner G."/>
            <person name="Gruber A."/>
            <person name="Hipkin R."/>
            <person name="Janech M."/>
            <person name="Kroth P."/>
            <person name="Leese F."/>
            <person name="Lindquist E."/>
            <person name="Lyon B.R."/>
            <person name="Martin J."/>
            <person name="Mayer C."/>
            <person name="Parker M."/>
            <person name="Quesneville H."/>
            <person name="Raymond J."/>
            <person name="Uhlig C."/>
            <person name="Valentin K.U."/>
            <person name="Worden A.Z."/>
            <person name="Armbrust E.V."/>
            <person name="Bowler C."/>
            <person name="Green B."/>
            <person name="Moulton V."/>
            <person name="Van Oosterhout C."/>
            <person name="Grigoriev I."/>
        </authorList>
    </citation>
    <scope>NUCLEOTIDE SEQUENCE [LARGE SCALE GENOMIC DNA]</scope>
    <source>
        <strain evidence="3 4">CCMP1102</strain>
    </source>
</reference>
<gene>
    <name evidence="3" type="ORF">FRACYDRAFT_271512</name>
</gene>
<dbReference type="EMBL" id="KV784376">
    <property type="protein sequence ID" value="OEU09343.1"/>
    <property type="molecule type" value="Genomic_DNA"/>
</dbReference>
<sequence>MTTSTLHGYNKRLVLSALEFFIVACHLGLIPSYDHGHIIQFCIVTLMHFSPVIPSSSPPSNKNKELTINSDNSSSNTTINNTAIHEKALEMLARSVDVLILEERQDQEKEGEQKHQRRNSLTCEKVEMILRDKLLSKYSQSHSSELFRKILGKISRPHKKTDD</sequence>
<evidence type="ECO:0000313" key="3">
    <source>
        <dbReference type="EMBL" id="OEU09343.1"/>
    </source>
</evidence>
<evidence type="ECO:0000256" key="2">
    <source>
        <dbReference type="SAM" id="Phobius"/>
    </source>
</evidence>
<keyword evidence="4" id="KW-1185">Reference proteome</keyword>
<keyword evidence="2" id="KW-0472">Membrane</keyword>